<accession>A0A1G5JV85</accession>
<dbReference type="RefSeq" id="WP_090922351.1">
    <property type="nucleotide sequence ID" value="NZ_FMVM01000012.1"/>
</dbReference>
<evidence type="ECO:0000313" key="1">
    <source>
        <dbReference type="EMBL" id="SCY91811.1"/>
    </source>
</evidence>
<dbReference type="EMBL" id="FMVM01000012">
    <property type="protein sequence ID" value="SCY91811.1"/>
    <property type="molecule type" value="Genomic_DNA"/>
</dbReference>
<dbReference type="AlphaFoldDB" id="A0A1G5JV85"/>
<gene>
    <name evidence="1" type="ORF">SAMN05720606_11226</name>
</gene>
<keyword evidence="2" id="KW-1185">Reference proteome</keyword>
<reference evidence="2" key="1">
    <citation type="submission" date="2016-10" db="EMBL/GenBank/DDBJ databases">
        <authorList>
            <person name="Varghese N."/>
            <person name="Submissions S."/>
        </authorList>
    </citation>
    <scope>NUCLEOTIDE SEQUENCE [LARGE SCALE GENOMIC DNA]</scope>
    <source>
        <strain evidence="2">BL9</strain>
    </source>
</reference>
<evidence type="ECO:0000313" key="2">
    <source>
        <dbReference type="Proteomes" id="UP000198538"/>
    </source>
</evidence>
<organism evidence="1 2">
    <name type="scientific">Paenibacillus polysaccharolyticus</name>
    <dbReference type="NCBI Taxonomy" id="582692"/>
    <lineage>
        <taxon>Bacteria</taxon>
        <taxon>Bacillati</taxon>
        <taxon>Bacillota</taxon>
        <taxon>Bacilli</taxon>
        <taxon>Bacillales</taxon>
        <taxon>Paenibacillaceae</taxon>
        <taxon>Paenibacillus</taxon>
    </lineage>
</organism>
<sequence length="115" mass="13289">MQTHFSMTQIKTGFRPLFDKMVGTSETPVSDEEVELLKFMLSSDIIFDGIGQQYIGMFDALGDVTSLNISEEVSQEQIDQDLERQEKERQMQIRTIFLIAMKESMLQDLKVRYGI</sequence>
<dbReference type="Proteomes" id="UP000198538">
    <property type="component" value="Unassembled WGS sequence"/>
</dbReference>
<protein>
    <submittedName>
        <fullName evidence="1">Uncharacterized protein</fullName>
    </submittedName>
</protein>
<proteinExistence type="predicted"/>
<dbReference type="STRING" id="582692.SAMN05720606_11226"/>
<name>A0A1G5JV85_9BACL</name>